<evidence type="ECO:0000256" key="6">
    <source>
        <dbReference type="PROSITE-ProRule" id="PRU00169"/>
    </source>
</evidence>
<dbReference type="NCBIfam" id="NF009972">
    <property type="entry name" value="PRK13435.1-3"/>
    <property type="match status" value="1"/>
</dbReference>
<feature type="domain" description="Response regulatory" evidence="7">
    <location>
        <begin position="31"/>
        <end position="143"/>
    </location>
</feature>
<evidence type="ECO:0000313" key="8">
    <source>
        <dbReference type="EMBL" id="SPU55784.1"/>
    </source>
</evidence>
<evidence type="ECO:0000256" key="2">
    <source>
        <dbReference type="ARBA" id="ARBA00023012"/>
    </source>
</evidence>
<protein>
    <submittedName>
        <fullName evidence="8">Virulence transcriptional regulatory protein phoP</fullName>
    </submittedName>
</protein>
<evidence type="ECO:0000313" key="9">
    <source>
        <dbReference type="Proteomes" id="UP000251186"/>
    </source>
</evidence>
<dbReference type="GO" id="GO:0005829">
    <property type="term" value="C:cytosol"/>
    <property type="evidence" value="ECO:0007669"/>
    <property type="project" value="TreeGrafter"/>
</dbReference>
<dbReference type="GO" id="GO:0032993">
    <property type="term" value="C:protein-DNA complex"/>
    <property type="evidence" value="ECO:0007669"/>
    <property type="project" value="TreeGrafter"/>
</dbReference>
<organism evidence="8 9">
    <name type="scientific">Brevundimonas vesicularis</name>
    <name type="common">Pseudomonas vesicularis</name>
    <dbReference type="NCBI Taxonomy" id="41276"/>
    <lineage>
        <taxon>Bacteria</taxon>
        <taxon>Pseudomonadati</taxon>
        <taxon>Pseudomonadota</taxon>
        <taxon>Alphaproteobacteria</taxon>
        <taxon>Caulobacterales</taxon>
        <taxon>Caulobacteraceae</taxon>
        <taxon>Brevundimonas</taxon>
    </lineage>
</organism>
<keyword evidence="1 6" id="KW-0597">Phosphoprotein</keyword>
<gene>
    <name evidence="8" type="primary">phoP_2</name>
    <name evidence="8" type="ORF">NCTC11166_03186</name>
</gene>
<keyword evidence="2" id="KW-0902">Two-component regulatory system</keyword>
<dbReference type="GO" id="GO:0006355">
    <property type="term" value="P:regulation of DNA-templated transcription"/>
    <property type="evidence" value="ECO:0007669"/>
    <property type="project" value="TreeGrafter"/>
</dbReference>
<evidence type="ECO:0000256" key="4">
    <source>
        <dbReference type="ARBA" id="ARBA00023125"/>
    </source>
</evidence>
<dbReference type="Pfam" id="PF00072">
    <property type="entry name" value="Response_reg"/>
    <property type="match status" value="1"/>
</dbReference>
<keyword evidence="5" id="KW-0804">Transcription</keyword>
<evidence type="ECO:0000259" key="7">
    <source>
        <dbReference type="PROSITE" id="PS50110"/>
    </source>
</evidence>
<dbReference type="InterPro" id="IPR039420">
    <property type="entry name" value="WalR-like"/>
</dbReference>
<dbReference type="AlphaFoldDB" id="A0A2X1BYD4"/>
<evidence type="ECO:0000256" key="5">
    <source>
        <dbReference type="ARBA" id="ARBA00023163"/>
    </source>
</evidence>
<dbReference type="GO" id="GO:0000156">
    <property type="term" value="F:phosphorelay response regulator activity"/>
    <property type="evidence" value="ECO:0007669"/>
    <property type="project" value="TreeGrafter"/>
</dbReference>
<proteinExistence type="predicted"/>
<sequence>MILEISEMLKPIGSTRVLYAPEHKPNLMTARILIIEDEALVAMELRFVLEDLGHEVLGVAATAKAARDLVRENEVDLALVDIHLSDGPTGINLGRELGQDMGVSVLFMTANPGMVKEGVAGTIGVLSKPTDEHAVQTAVDYALRRRQGQPVDYAPPGLQLFG</sequence>
<evidence type="ECO:0000256" key="1">
    <source>
        <dbReference type="ARBA" id="ARBA00022553"/>
    </source>
</evidence>
<keyword evidence="4" id="KW-0238">DNA-binding</keyword>
<feature type="modified residue" description="4-aspartylphosphate" evidence="6">
    <location>
        <position position="81"/>
    </location>
</feature>
<accession>A0A2X1BYD4</accession>
<dbReference type="SUPFAM" id="SSF52172">
    <property type="entry name" value="CheY-like"/>
    <property type="match status" value="1"/>
</dbReference>
<dbReference type="InterPro" id="IPR001789">
    <property type="entry name" value="Sig_transdc_resp-reg_receiver"/>
</dbReference>
<dbReference type="GO" id="GO:0000976">
    <property type="term" value="F:transcription cis-regulatory region binding"/>
    <property type="evidence" value="ECO:0007669"/>
    <property type="project" value="TreeGrafter"/>
</dbReference>
<evidence type="ECO:0000256" key="3">
    <source>
        <dbReference type="ARBA" id="ARBA00023015"/>
    </source>
</evidence>
<dbReference type="PANTHER" id="PTHR48111:SF1">
    <property type="entry name" value="TWO-COMPONENT RESPONSE REGULATOR ORR33"/>
    <property type="match status" value="1"/>
</dbReference>
<dbReference type="InterPro" id="IPR011006">
    <property type="entry name" value="CheY-like_superfamily"/>
</dbReference>
<keyword evidence="3" id="KW-0805">Transcription regulation</keyword>
<dbReference type="EMBL" id="UAQP01000014">
    <property type="protein sequence ID" value="SPU55784.1"/>
    <property type="molecule type" value="Genomic_DNA"/>
</dbReference>
<name>A0A2X1BYD4_BREVE</name>
<dbReference type="PROSITE" id="PS50110">
    <property type="entry name" value="RESPONSE_REGULATORY"/>
    <property type="match status" value="1"/>
</dbReference>
<dbReference type="Gene3D" id="3.40.50.2300">
    <property type="match status" value="1"/>
</dbReference>
<dbReference type="PANTHER" id="PTHR48111">
    <property type="entry name" value="REGULATOR OF RPOS"/>
    <property type="match status" value="1"/>
</dbReference>
<reference evidence="8 9" key="1">
    <citation type="submission" date="2018-06" db="EMBL/GenBank/DDBJ databases">
        <authorList>
            <consortium name="Pathogen Informatics"/>
            <person name="Doyle S."/>
        </authorList>
    </citation>
    <scope>NUCLEOTIDE SEQUENCE [LARGE SCALE GENOMIC DNA]</scope>
    <source>
        <strain evidence="8 9">NCTC11166</strain>
    </source>
</reference>
<dbReference type="SMART" id="SM00448">
    <property type="entry name" value="REC"/>
    <property type="match status" value="1"/>
</dbReference>
<dbReference type="Proteomes" id="UP000251186">
    <property type="component" value="Unassembled WGS sequence"/>
</dbReference>